<dbReference type="KEGG" id="gaz:Pan241w_32310"/>
<evidence type="ECO:0000256" key="3">
    <source>
        <dbReference type="ARBA" id="ARBA00022801"/>
    </source>
</evidence>
<dbReference type="Gene3D" id="3.40.720.10">
    <property type="entry name" value="Alkaline Phosphatase, subunit A"/>
    <property type="match status" value="1"/>
</dbReference>
<dbReference type="PROSITE" id="PS00149">
    <property type="entry name" value="SULFATASE_2"/>
    <property type="match status" value="1"/>
</dbReference>
<dbReference type="EMBL" id="CP036269">
    <property type="protein sequence ID" value="QDT43133.1"/>
    <property type="molecule type" value="Genomic_DNA"/>
</dbReference>
<dbReference type="PANTHER" id="PTHR42693:SF53">
    <property type="entry name" value="ENDO-4-O-SULFATASE"/>
    <property type="match status" value="1"/>
</dbReference>
<evidence type="ECO:0000256" key="2">
    <source>
        <dbReference type="ARBA" id="ARBA00022723"/>
    </source>
</evidence>
<dbReference type="CDD" id="cd16025">
    <property type="entry name" value="PAS_like"/>
    <property type="match status" value="1"/>
</dbReference>
<dbReference type="Pfam" id="PF00884">
    <property type="entry name" value="Sulfatase"/>
    <property type="match status" value="1"/>
</dbReference>
<evidence type="ECO:0000313" key="7">
    <source>
        <dbReference type="EMBL" id="QDT43133.1"/>
    </source>
</evidence>
<proteinExistence type="inferred from homology"/>
<keyword evidence="3 7" id="KW-0378">Hydrolase</keyword>
<dbReference type="EC" id="3.1.6.1" evidence="7"/>
<gene>
    <name evidence="7" type="primary">atsA_18</name>
    <name evidence="7" type="ORF">Pan241w_32310</name>
</gene>
<dbReference type="OrthoDB" id="9783154at2"/>
<dbReference type="AlphaFoldDB" id="A0A517RGZ2"/>
<evidence type="ECO:0000313" key="8">
    <source>
        <dbReference type="Proteomes" id="UP000317171"/>
    </source>
</evidence>
<evidence type="ECO:0000256" key="4">
    <source>
        <dbReference type="ARBA" id="ARBA00022837"/>
    </source>
</evidence>
<comment type="similarity">
    <text evidence="1">Belongs to the sulfatase family.</text>
</comment>
<organism evidence="7 8">
    <name type="scientific">Gimesia alba</name>
    <dbReference type="NCBI Taxonomy" id="2527973"/>
    <lineage>
        <taxon>Bacteria</taxon>
        <taxon>Pseudomonadati</taxon>
        <taxon>Planctomycetota</taxon>
        <taxon>Planctomycetia</taxon>
        <taxon>Planctomycetales</taxon>
        <taxon>Planctomycetaceae</taxon>
        <taxon>Gimesia</taxon>
    </lineage>
</organism>
<keyword evidence="4" id="KW-0106">Calcium</keyword>
<dbReference type="PANTHER" id="PTHR42693">
    <property type="entry name" value="ARYLSULFATASE FAMILY MEMBER"/>
    <property type="match status" value="1"/>
</dbReference>
<evidence type="ECO:0000259" key="6">
    <source>
        <dbReference type="Pfam" id="PF00884"/>
    </source>
</evidence>
<protein>
    <submittedName>
        <fullName evidence="7">Arylsulfatase</fullName>
        <ecNumber evidence="7">3.1.6.1</ecNumber>
    </submittedName>
</protein>
<dbReference type="GO" id="GO:0046872">
    <property type="term" value="F:metal ion binding"/>
    <property type="evidence" value="ECO:0007669"/>
    <property type="project" value="UniProtKB-KW"/>
</dbReference>
<dbReference type="InterPro" id="IPR000917">
    <property type="entry name" value="Sulfatase_N"/>
</dbReference>
<keyword evidence="8" id="KW-1185">Reference proteome</keyword>
<reference evidence="7 8" key="1">
    <citation type="submission" date="2019-02" db="EMBL/GenBank/DDBJ databases">
        <title>Deep-cultivation of Planctomycetes and their phenomic and genomic characterization uncovers novel biology.</title>
        <authorList>
            <person name="Wiegand S."/>
            <person name="Jogler M."/>
            <person name="Boedeker C."/>
            <person name="Pinto D."/>
            <person name="Vollmers J."/>
            <person name="Rivas-Marin E."/>
            <person name="Kohn T."/>
            <person name="Peeters S.H."/>
            <person name="Heuer A."/>
            <person name="Rast P."/>
            <person name="Oberbeckmann S."/>
            <person name="Bunk B."/>
            <person name="Jeske O."/>
            <person name="Meyerdierks A."/>
            <person name="Storesund J.E."/>
            <person name="Kallscheuer N."/>
            <person name="Luecker S."/>
            <person name="Lage O.M."/>
            <person name="Pohl T."/>
            <person name="Merkel B.J."/>
            <person name="Hornburger P."/>
            <person name="Mueller R.-W."/>
            <person name="Bruemmer F."/>
            <person name="Labrenz M."/>
            <person name="Spormann A.M."/>
            <person name="Op den Camp H."/>
            <person name="Overmann J."/>
            <person name="Amann R."/>
            <person name="Jetten M.S.M."/>
            <person name="Mascher T."/>
            <person name="Medema M.H."/>
            <person name="Devos D.P."/>
            <person name="Kaster A.-K."/>
            <person name="Ovreas L."/>
            <person name="Rohde M."/>
            <person name="Galperin M.Y."/>
            <person name="Jogler C."/>
        </authorList>
    </citation>
    <scope>NUCLEOTIDE SEQUENCE [LARGE SCALE GENOMIC DNA]</scope>
    <source>
        <strain evidence="7 8">Pan241w</strain>
    </source>
</reference>
<name>A0A517RGZ2_9PLAN</name>
<feature type="compositionally biased region" description="Basic and acidic residues" evidence="5">
    <location>
        <begin position="345"/>
        <end position="358"/>
    </location>
</feature>
<dbReference type="Proteomes" id="UP000317171">
    <property type="component" value="Chromosome"/>
</dbReference>
<dbReference type="InterPro" id="IPR017850">
    <property type="entry name" value="Alkaline_phosphatase_core_sf"/>
</dbReference>
<feature type="region of interest" description="Disordered" evidence="5">
    <location>
        <begin position="339"/>
        <end position="358"/>
    </location>
</feature>
<dbReference type="RefSeq" id="WP_145217500.1">
    <property type="nucleotide sequence ID" value="NZ_CP036269.1"/>
</dbReference>
<dbReference type="Gene3D" id="3.30.1120.10">
    <property type="match status" value="1"/>
</dbReference>
<dbReference type="SUPFAM" id="SSF53649">
    <property type="entry name" value="Alkaline phosphatase-like"/>
    <property type="match status" value="1"/>
</dbReference>
<sequence length="532" mass="60797">MPNLRSRRLNVFLYLFCVFCIQTTFLQAAEKPNIILVMCDDMGFSDIGCYGGEVETPNLNRLAREGMRFTQFYNNAKCTTTRASILTGLYPRFGKGGHLRQNMVTLGEAMKVAGYQTGLSGKWHLMRTKGYAKSKYPGGWIDRYDKTTHPFFRGFDSYYGVLDGACNFFDPTISDPPYKRAGIRSFGQDDKAVTEFKDDYYTTDAFTDHTLGMIQRYSKSDKPFFIHLCYTAPHYPLHAKPEDIAKYVGKFKMGWDQMRKDRWKRLQEMGLAGKNWSLSEGDSRTYDWASADHEFEDLRMAVYAAMIDSMDQNIGRIMTTLKETGQLDNTLVLFLSDNGGCSEEPGGRDPKVRRPGPKDDYVAVGPSWGWAQNSPFRRYKSWVHEGGISTPCIAWWPGHIPADTINRSPAHIIDLMPTFLEMAGTDYPKAYQGHELLPLEGTSMLPLLKGEAKALHDSLAWYWSGNRALRQGPWKLVWDTQVKEWELYDISADRCETNNLAAQHPDRVKQMAQDWFAWADKVELKSKLKGKK</sequence>
<dbReference type="GO" id="GO:0004065">
    <property type="term" value="F:arylsulfatase activity"/>
    <property type="evidence" value="ECO:0007669"/>
    <property type="project" value="UniProtKB-EC"/>
</dbReference>
<dbReference type="InterPro" id="IPR050738">
    <property type="entry name" value="Sulfatase"/>
</dbReference>
<accession>A0A517RGZ2</accession>
<feature type="domain" description="Sulfatase N-terminal" evidence="6">
    <location>
        <begin position="32"/>
        <end position="424"/>
    </location>
</feature>
<keyword evidence="2" id="KW-0479">Metal-binding</keyword>
<evidence type="ECO:0000256" key="5">
    <source>
        <dbReference type="SAM" id="MobiDB-lite"/>
    </source>
</evidence>
<evidence type="ECO:0000256" key="1">
    <source>
        <dbReference type="ARBA" id="ARBA00008779"/>
    </source>
</evidence>
<dbReference type="InterPro" id="IPR024607">
    <property type="entry name" value="Sulfatase_CS"/>
</dbReference>